<sequence length="390" mass="44729">MHQSTIDFPIISTTANKIYLPKMFSKVFCVVAIVASLEAVYGHGHGFSSQFIHRHDGPAEVVHVAGHDGGHGGHGGHGHGHGHDGGHGYVDYHAYPKYEFGYKVEDPHTGDIKSQHEHRDGDVVKGYYALHQPDGSVRHVEYHGDKHSGFHADVKHSTHHIFFLLAAVVAMVAARPQDGHGHDQHHGHGHAISSQSIVLHHTQEIKHPIHHEEHHEEQYHHEGHQQEQQQDNHHHEEHHDQHHYDGHHHEQYHHDGHHYEQIHHDDHHHEEQHHEEQHHGEHHHEEHHGHASSAQSIKQYHGKATEKHVEYYAHPKYEFAYKVVDPHTGDKKSQHEARDGDVVKGVYSLHQPDGSVRIVKYHSDKKAGFNANVHYEGHAIHIVPERHHHH</sequence>
<dbReference type="GO" id="GO:0005615">
    <property type="term" value="C:extracellular space"/>
    <property type="evidence" value="ECO:0007669"/>
    <property type="project" value="TreeGrafter"/>
</dbReference>
<feature type="compositionally biased region" description="Basic and acidic residues" evidence="4">
    <location>
        <begin position="212"/>
        <end position="289"/>
    </location>
</feature>
<evidence type="ECO:0000256" key="4">
    <source>
        <dbReference type="SAM" id="MobiDB-lite"/>
    </source>
</evidence>
<dbReference type="AlphaFoldDB" id="A0A2H1VP60"/>
<proteinExistence type="predicted"/>
<dbReference type="PROSITE" id="PS51155">
    <property type="entry name" value="CHIT_BIND_RR_2"/>
    <property type="match status" value="2"/>
</dbReference>
<keyword evidence="1 3" id="KW-0193">Cuticle</keyword>
<evidence type="ECO:0000256" key="1">
    <source>
        <dbReference type="ARBA" id="ARBA00022460"/>
    </source>
</evidence>
<dbReference type="Pfam" id="PF00379">
    <property type="entry name" value="Chitin_bind_4"/>
    <property type="match status" value="2"/>
</dbReference>
<evidence type="ECO:0000313" key="5">
    <source>
        <dbReference type="EMBL" id="SOQ42621.1"/>
    </source>
</evidence>
<dbReference type="InterPro" id="IPR051217">
    <property type="entry name" value="Insect_Cuticle_Struc_Prot"/>
</dbReference>
<dbReference type="InterPro" id="IPR000618">
    <property type="entry name" value="Insect_cuticle"/>
</dbReference>
<accession>A0A2H1VP60</accession>
<name>A0A2H1VP60_SPOFR</name>
<evidence type="ECO:0000256" key="3">
    <source>
        <dbReference type="PROSITE-ProRule" id="PRU00497"/>
    </source>
</evidence>
<dbReference type="PANTHER" id="PTHR12236">
    <property type="entry name" value="STRUCTURAL CONTITUENT OF CUTICLE"/>
    <property type="match status" value="1"/>
</dbReference>
<reference evidence="5" key="1">
    <citation type="submission" date="2016-07" db="EMBL/GenBank/DDBJ databases">
        <authorList>
            <person name="Bretaudeau A."/>
        </authorList>
    </citation>
    <scope>NUCLEOTIDE SEQUENCE</scope>
    <source>
        <strain evidence="5">Rice</strain>
        <tissue evidence="5">Whole body</tissue>
    </source>
</reference>
<keyword evidence="2" id="KW-0732">Signal</keyword>
<protein>
    <submittedName>
        <fullName evidence="5">SFRICE_024711</fullName>
    </submittedName>
</protein>
<evidence type="ECO:0000256" key="2">
    <source>
        <dbReference type="ARBA" id="ARBA00022729"/>
    </source>
</evidence>
<feature type="region of interest" description="Disordered" evidence="4">
    <location>
        <begin position="212"/>
        <end position="301"/>
    </location>
</feature>
<gene>
    <name evidence="5" type="ORF">SFRICE_024711</name>
</gene>
<dbReference type="GO" id="GO:0031012">
    <property type="term" value="C:extracellular matrix"/>
    <property type="evidence" value="ECO:0007669"/>
    <property type="project" value="TreeGrafter"/>
</dbReference>
<organism evidence="5">
    <name type="scientific">Spodoptera frugiperda</name>
    <name type="common">Fall armyworm</name>
    <dbReference type="NCBI Taxonomy" id="7108"/>
    <lineage>
        <taxon>Eukaryota</taxon>
        <taxon>Metazoa</taxon>
        <taxon>Ecdysozoa</taxon>
        <taxon>Arthropoda</taxon>
        <taxon>Hexapoda</taxon>
        <taxon>Insecta</taxon>
        <taxon>Pterygota</taxon>
        <taxon>Neoptera</taxon>
        <taxon>Endopterygota</taxon>
        <taxon>Lepidoptera</taxon>
        <taxon>Glossata</taxon>
        <taxon>Ditrysia</taxon>
        <taxon>Noctuoidea</taxon>
        <taxon>Noctuidae</taxon>
        <taxon>Amphipyrinae</taxon>
        <taxon>Spodoptera</taxon>
    </lineage>
</organism>
<dbReference type="PANTHER" id="PTHR12236:SF95">
    <property type="entry name" value="CUTICULAR PROTEIN 76BD, ISOFORM C-RELATED"/>
    <property type="match status" value="1"/>
</dbReference>
<dbReference type="GO" id="GO:0042302">
    <property type="term" value="F:structural constituent of cuticle"/>
    <property type="evidence" value="ECO:0007669"/>
    <property type="project" value="UniProtKB-UniRule"/>
</dbReference>
<dbReference type="EMBL" id="ODYU01003629">
    <property type="protein sequence ID" value="SOQ42621.1"/>
    <property type="molecule type" value="Genomic_DNA"/>
</dbReference>